<dbReference type="OrthoDB" id="60033at2759"/>
<dbReference type="InterPro" id="IPR029787">
    <property type="entry name" value="Nucleotide_cyclase"/>
</dbReference>
<dbReference type="EMBL" id="CAMXCT030000883">
    <property type="protein sequence ID" value="CAL4771672.1"/>
    <property type="molecule type" value="Genomic_DNA"/>
</dbReference>
<protein>
    <submittedName>
        <fullName evidence="2">Adenylate cyclase</fullName>
    </submittedName>
</protein>
<keyword evidence="3" id="KW-1185">Reference proteome</keyword>
<dbReference type="EMBL" id="CAMXCT010000883">
    <property type="protein sequence ID" value="CAI3984360.1"/>
    <property type="molecule type" value="Genomic_DNA"/>
</dbReference>
<evidence type="ECO:0000313" key="3">
    <source>
        <dbReference type="Proteomes" id="UP001152797"/>
    </source>
</evidence>
<dbReference type="SUPFAM" id="SSF55073">
    <property type="entry name" value="Nucleotide cyclase"/>
    <property type="match status" value="1"/>
</dbReference>
<sequence length="262" mass="30061">ERKMADLSVLAFSSIVGAVARSSVLAGYRQHPGLQQRLRDKCRVDLSFALHRGWAIEGAVGSDFKIDASYISPNVSVASSIEHATRKYGVRILVSQTVVELCSKEIVNKLRIIDKVTIKGSLVPLELSCLDLDFKRVQVEESADLPIVWNSRYRFKSRHAIEVRKHHLWNDTFSKAHVMKKDPHFQEMRTHYTVPFLQNFNMGYQNYSQGEWQVARNLLTKTHGMLSEKDGPSGALLRFMETPYQFKAPEWWRGVHALEDEF</sequence>
<dbReference type="AlphaFoldDB" id="A0A9P1C3D2"/>
<feature type="non-terminal residue" evidence="1">
    <location>
        <position position="262"/>
    </location>
</feature>
<reference evidence="1" key="1">
    <citation type="submission" date="2022-10" db="EMBL/GenBank/DDBJ databases">
        <authorList>
            <person name="Chen Y."/>
            <person name="Dougan E. K."/>
            <person name="Chan C."/>
            <person name="Rhodes N."/>
            <person name="Thang M."/>
        </authorList>
    </citation>
    <scope>NUCLEOTIDE SEQUENCE</scope>
</reference>
<proteinExistence type="predicted"/>
<dbReference type="Proteomes" id="UP001152797">
    <property type="component" value="Unassembled WGS sequence"/>
</dbReference>
<gene>
    <name evidence="1" type="ORF">C1SCF055_LOCUS11902</name>
</gene>
<dbReference type="PANTHER" id="PTHR43336">
    <property type="entry name" value="OXYGEN SENSOR HISTIDINE KINASE RESPONSE REGULATOR DEVS/DOSS"/>
    <property type="match status" value="1"/>
</dbReference>
<dbReference type="Gene3D" id="3.30.70.1230">
    <property type="entry name" value="Nucleotide cyclase"/>
    <property type="match status" value="1"/>
</dbReference>
<comment type="caution">
    <text evidence="1">The sequence shown here is derived from an EMBL/GenBank/DDBJ whole genome shotgun (WGS) entry which is preliminary data.</text>
</comment>
<evidence type="ECO:0000313" key="2">
    <source>
        <dbReference type="EMBL" id="CAL4771672.1"/>
    </source>
</evidence>
<name>A0A9P1C3D2_9DINO</name>
<reference evidence="2 3" key="2">
    <citation type="submission" date="2024-05" db="EMBL/GenBank/DDBJ databases">
        <authorList>
            <person name="Chen Y."/>
            <person name="Shah S."/>
            <person name="Dougan E. K."/>
            <person name="Thang M."/>
            <person name="Chan C."/>
        </authorList>
    </citation>
    <scope>NUCLEOTIDE SEQUENCE [LARGE SCALE GENOMIC DNA]</scope>
</reference>
<dbReference type="PANTHER" id="PTHR43336:SF3">
    <property type="entry name" value="GUANYLATE CYCLASE DOMAIN-CONTAINING PROTEIN"/>
    <property type="match status" value="1"/>
</dbReference>
<organism evidence="1">
    <name type="scientific">Cladocopium goreaui</name>
    <dbReference type="NCBI Taxonomy" id="2562237"/>
    <lineage>
        <taxon>Eukaryota</taxon>
        <taxon>Sar</taxon>
        <taxon>Alveolata</taxon>
        <taxon>Dinophyceae</taxon>
        <taxon>Suessiales</taxon>
        <taxon>Symbiodiniaceae</taxon>
        <taxon>Cladocopium</taxon>
    </lineage>
</organism>
<dbReference type="EMBL" id="CAMXCT020000883">
    <property type="protein sequence ID" value="CAL1137735.1"/>
    <property type="molecule type" value="Genomic_DNA"/>
</dbReference>
<accession>A0A9P1C3D2</accession>
<evidence type="ECO:0000313" key="1">
    <source>
        <dbReference type="EMBL" id="CAI3984360.1"/>
    </source>
</evidence>